<dbReference type="Proteomes" id="UP000321301">
    <property type="component" value="Unassembled WGS sequence"/>
</dbReference>
<dbReference type="Gene3D" id="2.40.128.270">
    <property type="match status" value="1"/>
</dbReference>
<dbReference type="PANTHER" id="PTHR35535:SF1">
    <property type="entry name" value="HEAT SHOCK PROTEIN HSLJ"/>
    <property type="match status" value="1"/>
</dbReference>
<evidence type="ECO:0000259" key="1">
    <source>
        <dbReference type="Pfam" id="PF03724"/>
    </source>
</evidence>
<comment type="caution">
    <text evidence="2">The sequence shown here is derived from an EMBL/GenBank/DDBJ whole genome shotgun (WGS) entry which is preliminary data.</text>
</comment>
<evidence type="ECO:0000313" key="2">
    <source>
        <dbReference type="EMBL" id="GEO21262.1"/>
    </source>
</evidence>
<dbReference type="PANTHER" id="PTHR35535">
    <property type="entry name" value="HEAT SHOCK PROTEIN HSLJ"/>
    <property type="match status" value="1"/>
</dbReference>
<sequence length="115" mass="12188">MNPLSLLTGNKWQLAGMMGKAIDAGKFADALPLLSFMDGGKLSGFTGCNNFSGDFNLEGKNISLNPGALTKKACPGSGENEFLAVLSKVKDFKVVKDKLTLMDGATELLSFIPEK</sequence>
<protein>
    <recommendedName>
        <fullName evidence="1">DUF306 domain-containing protein</fullName>
    </recommendedName>
</protein>
<name>A0A512CAM4_9BACT</name>
<evidence type="ECO:0000313" key="3">
    <source>
        <dbReference type="Proteomes" id="UP000321301"/>
    </source>
</evidence>
<proteinExistence type="predicted"/>
<dbReference type="EMBL" id="BJYV01000006">
    <property type="protein sequence ID" value="GEO21262.1"/>
    <property type="molecule type" value="Genomic_DNA"/>
</dbReference>
<dbReference type="InterPro" id="IPR005184">
    <property type="entry name" value="DUF306_Meta_HslJ"/>
</dbReference>
<dbReference type="Pfam" id="PF03724">
    <property type="entry name" value="META"/>
    <property type="match status" value="1"/>
</dbReference>
<keyword evidence="3" id="KW-1185">Reference proteome</keyword>
<reference evidence="2 3" key="1">
    <citation type="submission" date="2019-07" db="EMBL/GenBank/DDBJ databases">
        <title>Whole genome shotgun sequence of Cyclobacterium qasimii NBRC 106168.</title>
        <authorList>
            <person name="Hosoyama A."/>
            <person name="Uohara A."/>
            <person name="Ohji S."/>
            <person name="Ichikawa N."/>
        </authorList>
    </citation>
    <scope>NUCLEOTIDE SEQUENCE [LARGE SCALE GENOMIC DNA]</scope>
    <source>
        <strain evidence="2 3">NBRC 106168</strain>
    </source>
</reference>
<dbReference type="InterPro" id="IPR038670">
    <property type="entry name" value="HslJ-like_sf"/>
</dbReference>
<accession>A0A512CAM4</accession>
<dbReference type="InterPro" id="IPR053147">
    <property type="entry name" value="Hsp_HslJ-like"/>
</dbReference>
<gene>
    <name evidence="2" type="ORF">CQA01_17960</name>
</gene>
<dbReference type="AlphaFoldDB" id="A0A512CAM4"/>
<organism evidence="2 3">
    <name type="scientific">Cyclobacterium qasimii</name>
    <dbReference type="NCBI Taxonomy" id="1350429"/>
    <lineage>
        <taxon>Bacteria</taxon>
        <taxon>Pseudomonadati</taxon>
        <taxon>Bacteroidota</taxon>
        <taxon>Cytophagia</taxon>
        <taxon>Cytophagales</taxon>
        <taxon>Cyclobacteriaceae</taxon>
        <taxon>Cyclobacterium</taxon>
    </lineage>
</organism>
<feature type="domain" description="DUF306" evidence="1">
    <location>
        <begin position="7"/>
        <end position="111"/>
    </location>
</feature>